<sequence>MQDAGVPPPTDRGALTETAARRTRGTACAFMDANAASAMSLAEIAASAHVTVRSMQYAFADVGSTPLAYLRHVRLGRAHLDLVAGSAARGDSVTDIAQTWLFGHQGRFAAAYRARYGLLPSATLARPR</sequence>
<name>A0ABP9JJM4_9MICO</name>
<feature type="domain" description="HTH araC/xylS-type" evidence="4">
    <location>
        <begin position="25"/>
        <end position="126"/>
    </location>
</feature>
<protein>
    <recommendedName>
        <fullName evidence="4">HTH araC/xylS-type domain-containing protein</fullName>
    </recommendedName>
</protein>
<dbReference type="PANTHER" id="PTHR46796">
    <property type="entry name" value="HTH-TYPE TRANSCRIPTIONAL ACTIVATOR RHAS-RELATED"/>
    <property type="match status" value="1"/>
</dbReference>
<dbReference type="Pfam" id="PF12833">
    <property type="entry name" value="HTH_18"/>
    <property type="match status" value="1"/>
</dbReference>
<gene>
    <name evidence="5" type="ORF">GCM10023258_30650</name>
</gene>
<accession>A0ABP9JJM4</accession>
<dbReference type="PROSITE" id="PS01124">
    <property type="entry name" value="HTH_ARAC_FAMILY_2"/>
    <property type="match status" value="1"/>
</dbReference>
<keyword evidence="1" id="KW-0805">Transcription regulation</keyword>
<evidence type="ECO:0000313" key="5">
    <source>
        <dbReference type="EMBL" id="GAA5032029.1"/>
    </source>
</evidence>
<comment type="caution">
    <text evidence="5">The sequence shown here is derived from an EMBL/GenBank/DDBJ whole genome shotgun (WGS) entry which is preliminary data.</text>
</comment>
<keyword evidence="2" id="KW-0238">DNA-binding</keyword>
<dbReference type="EMBL" id="BAABIW010000019">
    <property type="protein sequence ID" value="GAA5032029.1"/>
    <property type="molecule type" value="Genomic_DNA"/>
</dbReference>
<reference evidence="6" key="1">
    <citation type="journal article" date="2019" name="Int. J. Syst. Evol. Microbiol.">
        <title>The Global Catalogue of Microorganisms (GCM) 10K type strain sequencing project: providing services to taxonomists for standard genome sequencing and annotation.</title>
        <authorList>
            <consortium name="The Broad Institute Genomics Platform"/>
            <consortium name="The Broad Institute Genome Sequencing Center for Infectious Disease"/>
            <person name="Wu L."/>
            <person name="Ma J."/>
        </authorList>
    </citation>
    <scope>NUCLEOTIDE SEQUENCE [LARGE SCALE GENOMIC DNA]</scope>
    <source>
        <strain evidence="6">JCM 17687</strain>
    </source>
</reference>
<keyword evidence="6" id="KW-1185">Reference proteome</keyword>
<dbReference type="PANTHER" id="PTHR46796:SF12">
    <property type="entry name" value="HTH-TYPE DNA-BINDING TRANSCRIPTIONAL ACTIVATOR EUTR"/>
    <property type="match status" value="1"/>
</dbReference>
<evidence type="ECO:0000256" key="3">
    <source>
        <dbReference type="ARBA" id="ARBA00023163"/>
    </source>
</evidence>
<dbReference type="Proteomes" id="UP001500427">
    <property type="component" value="Unassembled WGS sequence"/>
</dbReference>
<evidence type="ECO:0000259" key="4">
    <source>
        <dbReference type="PROSITE" id="PS01124"/>
    </source>
</evidence>
<keyword evidence="3" id="KW-0804">Transcription</keyword>
<dbReference type="SMART" id="SM00342">
    <property type="entry name" value="HTH_ARAC"/>
    <property type="match status" value="1"/>
</dbReference>
<dbReference type="InterPro" id="IPR018060">
    <property type="entry name" value="HTH_AraC"/>
</dbReference>
<dbReference type="Gene3D" id="1.10.10.60">
    <property type="entry name" value="Homeodomain-like"/>
    <property type="match status" value="1"/>
</dbReference>
<evidence type="ECO:0000256" key="2">
    <source>
        <dbReference type="ARBA" id="ARBA00023125"/>
    </source>
</evidence>
<evidence type="ECO:0000256" key="1">
    <source>
        <dbReference type="ARBA" id="ARBA00023015"/>
    </source>
</evidence>
<dbReference type="InterPro" id="IPR050204">
    <property type="entry name" value="AraC_XylS_family_regulators"/>
</dbReference>
<organism evidence="5 6">
    <name type="scientific">Terrabacter aeriphilus</name>
    <dbReference type="NCBI Taxonomy" id="515662"/>
    <lineage>
        <taxon>Bacteria</taxon>
        <taxon>Bacillati</taxon>
        <taxon>Actinomycetota</taxon>
        <taxon>Actinomycetes</taxon>
        <taxon>Micrococcales</taxon>
        <taxon>Intrasporangiaceae</taxon>
        <taxon>Terrabacter</taxon>
    </lineage>
</organism>
<proteinExistence type="predicted"/>
<evidence type="ECO:0000313" key="6">
    <source>
        <dbReference type="Proteomes" id="UP001500427"/>
    </source>
</evidence>